<name>D8SM18_SELML</name>
<feature type="region of interest" description="Disordered" evidence="1">
    <location>
        <begin position="312"/>
        <end position="370"/>
    </location>
</feature>
<reference evidence="2 3" key="1">
    <citation type="journal article" date="2011" name="Science">
        <title>The Selaginella genome identifies genetic changes associated with the evolution of vascular plants.</title>
        <authorList>
            <person name="Banks J.A."/>
            <person name="Nishiyama T."/>
            <person name="Hasebe M."/>
            <person name="Bowman J.L."/>
            <person name="Gribskov M."/>
            <person name="dePamphilis C."/>
            <person name="Albert V.A."/>
            <person name="Aono N."/>
            <person name="Aoyama T."/>
            <person name="Ambrose B.A."/>
            <person name="Ashton N.W."/>
            <person name="Axtell M.J."/>
            <person name="Barker E."/>
            <person name="Barker M.S."/>
            <person name="Bennetzen J.L."/>
            <person name="Bonawitz N.D."/>
            <person name="Chapple C."/>
            <person name="Cheng C."/>
            <person name="Correa L.G."/>
            <person name="Dacre M."/>
            <person name="DeBarry J."/>
            <person name="Dreyer I."/>
            <person name="Elias M."/>
            <person name="Engstrom E.M."/>
            <person name="Estelle M."/>
            <person name="Feng L."/>
            <person name="Finet C."/>
            <person name="Floyd S.K."/>
            <person name="Frommer W.B."/>
            <person name="Fujita T."/>
            <person name="Gramzow L."/>
            <person name="Gutensohn M."/>
            <person name="Harholt J."/>
            <person name="Hattori M."/>
            <person name="Heyl A."/>
            <person name="Hirai T."/>
            <person name="Hiwatashi Y."/>
            <person name="Ishikawa M."/>
            <person name="Iwata M."/>
            <person name="Karol K.G."/>
            <person name="Koehler B."/>
            <person name="Kolukisaoglu U."/>
            <person name="Kubo M."/>
            <person name="Kurata T."/>
            <person name="Lalonde S."/>
            <person name="Li K."/>
            <person name="Li Y."/>
            <person name="Litt A."/>
            <person name="Lyons E."/>
            <person name="Manning G."/>
            <person name="Maruyama T."/>
            <person name="Michael T.P."/>
            <person name="Mikami K."/>
            <person name="Miyazaki S."/>
            <person name="Morinaga S."/>
            <person name="Murata T."/>
            <person name="Mueller-Roeber B."/>
            <person name="Nelson D.R."/>
            <person name="Obara M."/>
            <person name="Oguri Y."/>
            <person name="Olmstead R.G."/>
            <person name="Onodera N."/>
            <person name="Petersen B.L."/>
            <person name="Pils B."/>
            <person name="Prigge M."/>
            <person name="Rensing S.A."/>
            <person name="Riano-Pachon D.M."/>
            <person name="Roberts A.W."/>
            <person name="Sato Y."/>
            <person name="Scheller H.V."/>
            <person name="Schulz B."/>
            <person name="Schulz C."/>
            <person name="Shakirov E.V."/>
            <person name="Shibagaki N."/>
            <person name="Shinohara N."/>
            <person name="Shippen D.E."/>
            <person name="Soerensen I."/>
            <person name="Sotooka R."/>
            <person name="Sugimoto N."/>
            <person name="Sugita M."/>
            <person name="Sumikawa N."/>
            <person name="Tanurdzic M."/>
            <person name="Theissen G."/>
            <person name="Ulvskov P."/>
            <person name="Wakazuki S."/>
            <person name="Weng J.K."/>
            <person name="Willats W.W."/>
            <person name="Wipf D."/>
            <person name="Wolf P.G."/>
            <person name="Yang L."/>
            <person name="Zimmer A.D."/>
            <person name="Zhu Q."/>
            <person name="Mitros T."/>
            <person name="Hellsten U."/>
            <person name="Loque D."/>
            <person name="Otillar R."/>
            <person name="Salamov A."/>
            <person name="Schmutz J."/>
            <person name="Shapiro H."/>
            <person name="Lindquist E."/>
            <person name="Lucas S."/>
            <person name="Rokhsar D."/>
            <person name="Grigoriev I.V."/>
        </authorList>
    </citation>
    <scope>NUCLEOTIDE SEQUENCE [LARGE SCALE GENOMIC DNA]</scope>
</reference>
<dbReference type="eggNOG" id="KOG4273">
    <property type="taxonomic scope" value="Eukaryota"/>
</dbReference>
<dbReference type="Proteomes" id="UP000001514">
    <property type="component" value="Unassembled WGS sequence"/>
</dbReference>
<feature type="region of interest" description="Disordered" evidence="1">
    <location>
        <begin position="246"/>
        <end position="270"/>
    </location>
</feature>
<feature type="region of interest" description="Disordered" evidence="1">
    <location>
        <begin position="286"/>
        <end position="305"/>
    </location>
</feature>
<dbReference type="InterPro" id="IPR019341">
    <property type="entry name" value="Alpha/Gamma-adaptin-bd_p34"/>
</dbReference>
<dbReference type="SUPFAM" id="SSF52540">
    <property type="entry name" value="P-loop containing nucleoside triphosphate hydrolases"/>
    <property type="match status" value="1"/>
</dbReference>
<proteinExistence type="predicted"/>
<organism evidence="3">
    <name type="scientific">Selaginella moellendorffii</name>
    <name type="common">Spikemoss</name>
    <dbReference type="NCBI Taxonomy" id="88036"/>
    <lineage>
        <taxon>Eukaryota</taxon>
        <taxon>Viridiplantae</taxon>
        <taxon>Streptophyta</taxon>
        <taxon>Embryophyta</taxon>
        <taxon>Tracheophyta</taxon>
        <taxon>Lycopodiopsida</taxon>
        <taxon>Selaginellales</taxon>
        <taxon>Selaginellaceae</taxon>
        <taxon>Selaginella</taxon>
    </lineage>
</organism>
<dbReference type="EMBL" id="GL377627">
    <property type="protein sequence ID" value="EFJ14413.1"/>
    <property type="molecule type" value="Genomic_DNA"/>
</dbReference>
<gene>
    <name evidence="2" type="ORF">SELMODRAFT_120150</name>
</gene>
<dbReference type="FunCoup" id="D8SM18">
    <property type="interactions" value="3207"/>
</dbReference>
<evidence type="ECO:0000313" key="3">
    <source>
        <dbReference type="Proteomes" id="UP000001514"/>
    </source>
</evidence>
<dbReference type="OMA" id="PHYEFED"/>
<dbReference type="AlphaFoldDB" id="D8SM18"/>
<dbReference type="Gramene" id="EFJ14413">
    <property type="protein sequence ID" value="EFJ14413"/>
    <property type="gene ID" value="SELMODRAFT_120150"/>
</dbReference>
<accession>D8SM18</accession>
<dbReference type="Gene3D" id="3.40.50.11960">
    <property type="match status" value="1"/>
</dbReference>
<dbReference type="PANTHER" id="PTHR14659:SF1">
    <property type="entry name" value="ALPHA- AND GAMMA-ADAPTIN-BINDING PROTEIN P34"/>
    <property type="match status" value="1"/>
</dbReference>
<dbReference type="HOGENOM" id="CLU_061663_0_0_1"/>
<dbReference type="STRING" id="88036.D8SM18"/>
<keyword evidence="3" id="KW-1185">Reference proteome</keyword>
<dbReference type="InterPro" id="IPR027417">
    <property type="entry name" value="P-loop_NTPase"/>
</dbReference>
<dbReference type="KEGG" id="smo:SELMODRAFT_120150"/>
<protein>
    <submittedName>
        <fullName evidence="2">Uncharacterized protein</fullName>
    </submittedName>
</protein>
<dbReference type="PANTHER" id="PTHR14659">
    <property type="entry name" value="ALPHA- AND GAMMA-ADAPTIN-BINDING PROTEIN P34"/>
    <property type="match status" value="1"/>
</dbReference>
<dbReference type="Pfam" id="PF10199">
    <property type="entry name" value="Adaptin_binding"/>
    <property type="match status" value="1"/>
</dbReference>
<feature type="compositionally biased region" description="Polar residues" evidence="1">
    <location>
        <begin position="250"/>
        <end position="264"/>
    </location>
</feature>
<sequence length="422" mass="46232">MELEQCEEQGGARVEDLHPESRPSILCVGAAGVGKTTIANHLHEFSSSRKSWKIDTKYYTANVGIWTARLEQEQTDEVVKRLESLSGQCEALVMVFDLSNVSAFLFFSNWASRADLTAFEILLCVGNKADRLPQHYGHVEYRRRLQRLGESSSDPHPEFLEFGIQRNEGSSLLDDEEVELAGPAPPVDEKKHSRIEWCIENGIEYIEACALNVAFDDCLSLDGDLQGVSRIRGALSAHMWPGMVMKPTPSKATSEAQACTQGDPSSDEESDFTIEYELLSSVSDDEAFAAESESHHREDQATDSSVLEAASVTGQEATADASEEHAGGVSGASETTLAGDDGGAHGDGEEEVGHNNGHEASQVRSSGNGSEAYRMDEFEQLMQEMAGMRENLSMMPDAQRREIASQIAMRMASMFMDDDDDE</sequence>
<evidence type="ECO:0000313" key="2">
    <source>
        <dbReference type="EMBL" id="EFJ14413.1"/>
    </source>
</evidence>
<dbReference type="CDD" id="cd00882">
    <property type="entry name" value="Ras_like_GTPase"/>
    <property type="match status" value="1"/>
</dbReference>
<dbReference type="InParanoid" id="D8SM18"/>
<feature type="compositionally biased region" description="Basic and acidic residues" evidence="1">
    <location>
        <begin position="342"/>
        <end position="357"/>
    </location>
</feature>
<evidence type="ECO:0000256" key="1">
    <source>
        <dbReference type="SAM" id="MobiDB-lite"/>
    </source>
</evidence>